<dbReference type="PANTHER" id="PTHR31423:SF3">
    <property type="entry name" value="PROLYL-TRNA SYNTHETASE ASSOCIATED DOMAIN-CONTAINING PROTEIN 1-RELATED"/>
    <property type="match status" value="1"/>
</dbReference>
<dbReference type="AlphaFoldDB" id="A0A7J5ZLH6"/>
<dbReference type="Gene3D" id="3.90.960.10">
    <property type="entry name" value="YbaK/aminoacyl-tRNA synthetase-associated domain"/>
    <property type="match status" value="1"/>
</dbReference>
<dbReference type="SUPFAM" id="SSF55826">
    <property type="entry name" value="YbaK/ProRS associated domain"/>
    <property type="match status" value="1"/>
</dbReference>
<keyword evidence="6" id="KW-1185">Reference proteome</keyword>
<accession>A0A7J5ZLH6</accession>
<evidence type="ECO:0000313" key="5">
    <source>
        <dbReference type="EMBL" id="KAF4071326.1"/>
    </source>
</evidence>
<sequence>MGSAELRTELEHLLKSLNIDFVSVEHPEQAVFCLQTSTTLDQHQRLLRWLVFTVEEMMPHVQHLNGAVTKNLFLKDKKKKSLWLVSVRHDRQVNLNALAKKLGVGSGTLRSADGGHVGEAQGGSGLRHGSRALLRQGPERELRPGQRFSRRRPRESLLPPHDQRCDFRTETGRSDAVPEGDGTRAHPAQL</sequence>
<dbReference type="EMBL" id="JAAGNN010000027">
    <property type="protein sequence ID" value="KAF4071326.1"/>
    <property type="molecule type" value="Genomic_DNA"/>
</dbReference>
<evidence type="ECO:0000256" key="3">
    <source>
        <dbReference type="SAM" id="MobiDB-lite"/>
    </source>
</evidence>
<name>A0A7J5ZLH6_AMEME</name>
<evidence type="ECO:0000313" key="6">
    <source>
        <dbReference type="Proteomes" id="UP000593565"/>
    </source>
</evidence>
<feature type="domain" description="YbaK/aminoacyl-tRNA synthetase-associated" evidence="4">
    <location>
        <begin position="51"/>
        <end position="113"/>
    </location>
</feature>
<gene>
    <name evidence="5" type="ORF">AMELA_G00272000</name>
</gene>
<proteinExistence type="inferred from homology"/>
<protein>
    <recommendedName>
        <fullName evidence="2">PrdX deacylase domain-containing protein 1</fullName>
    </recommendedName>
</protein>
<evidence type="ECO:0000256" key="1">
    <source>
        <dbReference type="ARBA" id="ARBA00010201"/>
    </source>
</evidence>
<comment type="similarity">
    <text evidence="1">Belongs to the PRORSD1 family.</text>
</comment>
<dbReference type="GO" id="GO:0002161">
    <property type="term" value="F:aminoacyl-tRNA deacylase activity"/>
    <property type="evidence" value="ECO:0007669"/>
    <property type="project" value="InterPro"/>
</dbReference>
<dbReference type="InterPro" id="IPR036754">
    <property type="entry name" value="YbaK/aa-tRNA-synt-asso_dom_sf"/>
</dbReference>
<dbReference type="InterPro" id="IPR007214">
    <property type="entry name" value="YbaK/aa-tRNA-synth-assoc-dom"/>
</dbReference>
<reference evidence="5 6" key="1">
    <citation type="submission" date="2020-02" db="EMBL/GenBank/DDBJ databases">
        <title>A chromosome-scale genome assembly of the black bullhead catfish (Ameiurus melas).</title>
        <authorList>
            <person name="Wen M."/>
            <person name="Zham M."/>
            <person name="Cabau C."/>
            <person name="Klopp C."/>
            <person name="Donnadieu C."/>
            <person name="Roques C."/>
            <person name="Bouchez O."/>
            <person name="Lampietro C."/>
            <person name="Jouanno E."/>
            <person name="Herpin A."/>
            <person name="Louis A."/>
            <person name="Berthelot C."/>
            <person name="Parey E."/>
            <person name="Roest-Crollius H."/>
            <person name="Braasch I."/>
            <person name="Postlethwait J."/>
            <person name="Robinson-Rechavi M."/>
            <person name="Echchiki A."/>
            <person name="Begum T."/>
            <person name="Montfort J."/>
            <person name="Schartl M."/>
            <person name="Bobe J."/>
            <person name="Guiguen Y."/>
        </authorList>
    </citation>
    <scope>NUCLEOTIDE SEQUENCE [LARGE SCALE GENOMIC DNA]</scope>
    <source>
        <strain evidence="5">M_S1</strain>
        <tissue evidence="5">Blood</tissue>
    </source>
</reference>
<feature type="compositionally biased region" description="Basic and acidic residues" evidence="3">
    <location>
        <begin position="161"/>
        <end position="173"/>
    </location>
</feature>
<dbReference type="Pfam" id="PF04073">
    <property type="entry name" value="tRNA_edit"/>
    <property type="match status" value="1"/>
</dbReference>
<comment type="caution">
    <text evidence="5">The sequence shown here is derived from an EMBL/GenBank/DDBJ whole genome shotgun (WGS) entry which is preliminary data.</text>
</comment>
<evidence type="ECO:0000256" key="2">
    <source>
        <dbReference type="ARBA" id="ARBA00031612"/>
    </source>
</evidence>
<feature type="region of interest" description="Disordered" evidence="3">
    <location>
        <begin position="140"/>
        <end position="190"/>
    </location>
</feature>
<evidence type="ECO:0000259" key="4">
    <source>
        <dbReference type="Pfam" id="PF04073"/>
    </source>
</evidence>
<dbReference type="PANTHER" id="PTHR31423">
    <property type="entry name" value="YBAK DOMAIN-CONTAINING PROTEIN"/>
    <property type="match status" value="1"/>
</dbReference>
<dbReference type="InterPro" id="IPR040285">
    <property type="entry name" value="ProX/PRXD1"/>
</dbReference>
<organism evidence="5 6">
    <name type="scientific">Ameiurus melas</name>
    <name type="common">Black bullhead</name>
    <name type="synonym">Silurus melas</name>
    <dbReference type="NCBI Taxonomy" id="219545"/>
    <lineage>
        <taxon>Eukaryota</taxon>
        <taxon>Metazoa</taxon>
        <taxon>Chordata</taxon>
        <taxon>Craniata</taxon>
        <taxon>Vertebrata</taxon>
        <taxon>Euteleostomi</taxon>
        <taxon>Actinopterygii</taxon>
        <taxon>Neopterygii</taxon>
        <taxon>Teleostei</taxon>
        <taxon>Ostariophysi</taxon>
        <taxon>Siluriformes</taxon>
        <taxon>Ictaluridae</taxon>
        <taxon>Ameiurus</taxon>
    </lineage>
</organism>
<dbReference type="Proteomes" id="UP000593565">
    <property type="component" value="Unassembled WGS sequence"/>
</dbReference>